<evidence type="ECO:0000313" key="1">
    <source>
        <dbReference type="EMBL" id="KAF4070911.1"/>
    </source>
</evidence>
<proteinExistence type="predicted"/>
<keyword evidence="2" id="KW-1185">Reference proteome</keyword>
<dbReference type="EMBL" id="JAAGNN010000028">
    <property type="protein sequence ID" value="KAF4070911.1"/>
    <property type="molecule type" value="Genomic_DNA"/>
</dbReference>
<sequence length="92" mass="10469">MVTLKPALIYMKLDLQLLEKKRTFKLLDLQLPLKEGSVCKIFKWHPGVGQALCSVCPKDFPGAVEVFNITSLIKEMHRGAITQDLDWQTGER</sequence>
<dbReference type="Proteomes" id="UP000593565">
    <property type="component" value="Unassembled WGS sequence"/>
</dbReference>
<name>A0A7J5ZLV3_AMEME</name>
<protein>
    <submittedName>
        <fullName evidence="1">Uncharacterized protein</fullName>
    </submittedName>
</protein>
<comment type="caution">
    <text evidence="1">The sequence shown here is derived from an EMBL/GenBank/DDBJ whole genome shotgun (WGS) entry which is preliminary data.</text>
</comment>
<accession>A0A7J5ZLV3</accession>
<dbReference type="AlphaFoldDB" id="A0A7J5ZLV3"/>
<evidence type="ECO:0000313" key="2">
    <source>
        <dbReference type="Proteomes" id="UP000593565"/>
    </source>
</evidence>
<gene>
    <name evidence="1" type="ORF">AMELA_G00278850</name>
</gene>
<organism evidence="1 2">
    <name type="scientific">Ameiurus melas</name>
    <name type="common">Black bullhead</name>
    <name type="synonym">Silurus melas</name>
    <dbReference type="NCBI Taxonomy" id="219545"/>
    <lineage>
        <taxon>Eukaryota</taxon>
        <taxon>Metazoa</taxon>
        <taxon>Chordata</taxon>
        <taxon>Craniata</taxon>
        <taxon>Vertebrata</taxon>
        <taxon>Euteleostomi</taxon>
        <taxon>Actinopterygii</taxon>
        <taxon>Neopterygii</taxon>
        <taxon>Teleostei</taxon>
        <taxon>Ostariophysi</taxon>
        <taxon>Siluriformes</taxon>
        <taxon>Ictaluridae</taxon>
        <taxon>Ameiurus</taxon>
    </lineage>
</organism>
<reference evidence="1 2" key="1">
    <citation type="submission" date="2020-02" db="EMBL/GenBank/DDBJ databases">
        <title>A chromosome-scale genome assembly of the black bullhead catfish (Ameiurus melas).</title>
        <authorList>
            <person name="Wen M."/>
            <person name="Zham M."/>
            <person name="Cabau C."/>
            <person name="Klopp C."/>
            <person name="Donnadieu C."/>
            <person name="Roques C."/>
            <person name="Bouchez O."/>
            <person name="Lampietro C."/>
            <person name="Jouanno E."/>
            <person name="Herpin A."/>
            <person name="Louis A."/>
            <person name="Berthelot C."/>
            <person name="Parey E."/>
            <person name="Roest-Crollius H."/>
            <person name="Braasch I."/>
            <person name="Postlethwait J."/>
            <person name="Robinson-Rechavi M."/>
            <person name="Echchiki A."/>
            <person name="Begum T."/>
            <person name="Montfort J."/>
            <person name="Schartl M."/>
            <person name="Bobe J."/>
            <person name="Guiguen Y."/>
        </authorList>
    </citation>
    <scope>NUCLEOTIDE SEQUENCE [LARGE SCALE GENOMIC DNA]</scope>
    <source>
        <strain evidence="1">M_S1</strain>
        <tissue evidence="1">Blood</tissue>
    </source>
</reference>